<dbReference type="AlphaFoldDB" id="A0A1Y5ZD86"/>
<organism evidence="2 3">
    <name type="scientific">Bacillus pacificus</name>
    <dbReference type="NCBI Taxonomy" id="2026187"/>
    <lineage>
        <taxon>Bacteria</taxon>
        <taxon>Bacillati</taxon>
        <taxon>Bacillota</taxon>
        <taxon>Bacilli</taxon>
        <taxon>Bacillales</taxon>
        <taxon>Bacillaceae</taxon>
        <taxon>Bacillus</taxon>
        <taxon>Bacillus cereus group</taxon>
    </lineage>
</organism>
<keyword evidence="1" id="KW-0472">Membrane</keyword>
<feature type="transmembrane region" description="Helical" evidence="1">
    <location>
        <begin position="66"/>
        <end position="83"/>
    </location>
</feature>
<keyword evidence="1" id="KW-1133">Transmembrane helix</keyword>
<feature type="transmembrane region" description="Helical" evidence="1">
    <location>
        <begin position="104"/>
        <end position="126"/>
    </location>
</feature>
<accession>A0A1Y5ZD86</accession>
<protein>
    <recommendedName>
        <fullName evidence="4">ABC-2 family transporter protein</fullName>
    </recommendedName>
</protein>
<feature type="transmembrane region" description="Helical" evidence="1">
    <location>
        <begin position="234"/>
        <end position="255"/>
    </location>
</feature>
<gene>
    <name evidence="2" type="ORF">BACERE00191_01963</name>
</gene>
<sequence length="262" mass="30718">MSYFLTRLFKGKILWITLFMMLIISFIQYIFTFITTKGFNSTHSIVISPYLSNILYFNRFPFYSELYLIVLPIAAAVTFSGMYRMDRNNGFLYSVLIKMGTQRYFLSLYSINFIISFLIIAIPLLFNFYLYLMTYPAVAPNPIINYTSATISPTAQFHTVYYGHPNIYFLMYVFLNGMYGAICSSLALAVSFFIKRVYFVYVVPFILHIFWLTIGQSFINPKEYLIKDLGFFELQNFLIVLIIIWILSLCVYVWGSKKHVLL</sequence>
<name>A0A1Y5ZD86_9BACI</name>
<reference evidence="3" key="1">
    <citation type="submission" date="2017-04" db="EMBL/GenBank/DDBJ databases">
        <authorList>
            <person name="Criscuolo A."/>
        </authorList>
    </citation>
    <scope>NUCLEOTIDE SEQUENCE [LARGE SCALE GENOMIC DNA]</scope>
</reference>
<evidence type="ECO:0000313" key="2">
    <source>
        <dbReference type="EMBL" id="SMD93942.1"/>
    </source>
</evidence>
<dbReference type="RefSeq" id="WP_076868866.1">
    <property type="nucleotide sequence ID" value="NZ_FWZB01000036.1"/>
</dbReference>
<feature type="transmembrane region" description="Helical" evidence="1">
    <location>
        <begin position="167"/>
        <end position="190"/>
    </location>
</feature>
<evidence type="ECO:0000313" key="3">
    <source>
        <dbReference type="Proteomes" id="UP000194499"/>
    </source>
</evidence>
<proteinExistence type="predicted"/>
<dbReference type="EMBL" id="FWZB01000036">
    <property type="protein sequence ID" value="SMD93942.1"/>
    <property type="molecule type" value="Genomic_DNA"/>
</dbReference>
<feature type="transmembrane region" description="Helical" evidence="1">
    <location>
        <begin position="12"/>
        <end position="31"/>
    </location>
</feature>
<evidence type="ECO:0000256" key="1">
    <source>
        <dbReference type="SAM" id="Phobius"/>
    </source>
</evidence>
<dbReference type="Proteomes" id="UP000194499">
    <property type="component" value="Unassembled WGS sequence"/>
</dbReference>
<evidence type="ECO:0008006" key="4">
    <source>
        <dbReference type="Google" id="ProtNLM"/>
    </source>
</evidence>
<feature type="transmembrane region" description="Helical" evidence="1">
    <location>
        <begin position="197"/>
        <end position="214"/>
    </location>
</feature>
<keyword evidence="1" id="KW-0812">Transmembrane</keyword>